<gene>
    <name evidence="15" type="ORF">EB796_000440</name>
</gene>
<evidence type="ECO:0000256" key="1">
    <source>
        <dbReference type="ARBA" id="ARBA00004651"/>
    </source>
</evidence>
<dbReference type="SUPFAM" id="SSF111418">
    <property type="entry name" value="Hormone receptor domain"/>
    <property type="match status" value="1"/>
</dbReference>
<keyword evidence="6" id="KW-0297">G-protein coupled receptor</keyword>
<keyword evidence="7 12" id="KW-0472">Membrane</keyword>
<evidence type="ECO:0000313" key="15">
    <source>
        <dbReference type="EMBL" id="KAF6041278.1"/>
    </source>
</evidence>
<dbReference type="Gene3D" id="1.20.1070.10">
    <property type="entry name" value="Rhodopsin 7-helix transmembrane proteins"/>
    <property type="match status" value="1"/>
</dbReference>
<dbReference type="PROSITE" id="PS50261">
    <property type="entry name" value="G_PROTEIN_RECEP_F2_4"/>
    <property type="match status" value="1"/>
</dbReference>
<protein>
    <submittedName>
        <fullName evidence="15">PTH1R</fullName>
    </submittedName>
</protein>
<dbReference type="GO" id="GO:0005886">
    <property type="term" value="C:plasma membrane"/>
    <property type="evidence" value="ECO:0007669"/>
    <property type="project" value="UniProtKB-SubCell"/>
</dbReference>
<feature type="transmembrane region" description="Helical" evidence="12">
    <location>
        <begin position="335"/>
        <end position="353"/>
    </location>
</feature>
<evidence type="ECO:0000256" key="8">
    <source>
        <dbReference type="ARBA" id="ARBA00023170"/>
    </source>
</evidence>
<evidence type="ECO:0000256" key="6">
    <source>
        <dbReference type="ARBA" id="ARBA00023040"/>
    </source>
</evidence>
<comment type="similarity">
    <text evidence="2">Belongs to the G-protein coupled receptor 2 family.</text>
</comment>
<feature type="compositionally biased region" description="Polar residues" evidence="11">
    <location>
        <begin position="468"/>
        <end position="489"/>
    </location>
</feature>
<feature type="transmembrane region" description="Helical" evidence="12">
    <location>
        <begin position="365"/>
        <end position="382"/>
    </location>
</feature>
<accession>A0A7J7KT91</accession>
<sequence length="512" mass="58412">MVPSTWITNYLAIATYFLFVLGSSAKVHFYNKQQQQQNIDDARTECEEIIAEHKSAHQTNINGSCPIHFDGATCWPQTPCNTTASIQCPDYVNLFDSSETAYRYCGVDGTWSYDSDKHKYNVDYASCMEAARDLDLNSGLSAESGVADSPLIQGQLWNLRRIYIVGNTISVTALIIALVIMLLLRRLHCPRNIIHVNLFASFILRGCVQLLTEILYVNVLALPTPDQTNMADTESMISQQNEETPEYPWECKLLTSIWMYSRFSNYVWIFVEGFYLYFLIFVNTFSDKSSIKWFLMAGWCSPLLFVIPWVLVRLYFDDFGCWTNYSDAKTREYTYIISVPIIILTVIVALIIIAKSLRLAKSTLILIPLFGVHYIIFVFAQFNQVNETLELVRLYVDIFFISFQGLTVSILFCFINSEVRGEILKKWKRWHTMKNIRLPSTQPNTTTLRISIATDSESVAPSNKGDSRNSSIQSGKPVNNPQTQTTSVEEMQGLLSMDDNQNELRVKDTSQG</sequence>
<evidence type="ECO:0000256" key="10">
    <source>
        <dbReference type="ARBA" id="ARBA00023224"/>
    </source>
</evidence>
<dbReference type="Pfam" id="PF02793">
    <property type="entry name" value="HRM"/>
    <property type="match status" value="1"/>
</dbReference>
<dbReference type="SUPFAM" id="SSF81321">
    <property type="entry name" value="Family A G protein-coupled receptor-like"/>
    <property type="match status" value="1"/>
</dbReference>
<keyword evidence="8" id="KW-0675">Receptor</keyword>
<proteinExistence type="inferred from homology"/>
<evidence type="ECO:0000259" key="13">
    <source>
        <dbReference type="PROSITE" id="PS50227"/>
    </source>
</evidence>
<evidence type="ECO:0000256" key="4">
    <source>
        <dbReference type="ARBA" id="ARBA00022692"/>
    </source>
</evidence>
<keyword evidence="4 12" id="KW-0812">Transmembrane</keyword>
<dbReference type="InterPro" id="IPR001879">
    <property type="entry name" value="GPCR_2_extracellular_dom"/>
</dbReference>
<dbReference type="Proteomes" id="UP000593567">
    <property type="component" value="Unassembled WGS sequence"/>
</dbReference>
<dbReference type="InterPro" id="IPR017981">
    <property type="entry name" value="GPCR_2-like_7TM"/>
</dbReference>
<evidence type="ECO:0000256" key="3">
    <source>
        <dbReference type="ARBA" id="ARBA00022475"/>
    </source>
</evidence>
<evidence type="ECO:0000256" key="2">
    <source>
        <dbReference type="ARBA" id="ARBA00005314"/>
    </source>
</evidence>
<dbReference type="Gene3D" id="4.10.1240.10">
    <property type="entry name" value="GPCR, family 2, extracellular hormone receptor domain"/>
    <property type="match status" value="1"/>
</dbReference>
<name>A0A7J7KT91_BUGNE</name>
<dbReference type="GO" id="GO:0007166">
    <property type="term" value="P:cell surface receptor signaling pathway"/>
    <property type="evidence" value="ECO:0007669"/>
    <property type="project" value="InterPro"/>
</dbReference>
<dbReference type="InterPro" id="IPR036445">
    <property type="entry name" value="GPCR_2_extracell_dom_sf"/>
</dbReference>
<feature type="compositionally biased region" description="Basic and acidic residues" evidence="11">
    <location>
        <begin position="502"/>
        <end position="512"/>
    </location>
</feature>
<evidence type="ECO:0000256" key="11">
    <source>
        <dbReference type="SAM" id="MobiDB-lite"/>
    </source>
</evidence>
<keyword evidence="5 12" id="KW-1133">Transmembrane helix</keyword>
<dbReference type="GO" id="GO:0007188">
    <property type="term" value="P:adenylate cyclase-modulating G protein-coupled receptor signaling pathway"/>
    <property type="evidence" value="ECO:0007669"/>
    <property type="project" value="TreeGrafter"/>
</dbReference>
<reference evidence="15" key="1">
    <citation type="submission" date="2020-06" db="EMBL/GenBank/DDBJ databases">
        <title>Draft genome of Bugula neritina, a colonial animal packing powerful symbionts and potential medicines.</title>
        <authorList>
            <person name="Rayko M."/>
        </authorList>
    </citation>
    <scope>NUCLEOTIDE SEQUENCE [LARGE SCALE GENOMIC DNA]</scope>
    <source>
        <strain evidence="15">Kwan_BN1</strain>
    </source>
</reference>
<evidence type="ECO:0000259" key="14">
    <source>
        <dbReference type="PROSITE" id="PS50261"/>
    </source>
</evidence>
<evidence type="ECO:0000313" key="16">
    <source>
        <dbReference type="Proteomes" id="UP000593567"/>
    </source>
</evidence>
<evidence type="ECO:0000256" key="5">
    <source>
        <dbReference type="ARBA" id="ARBA00022989"/>
    </source>
</evidence>
<keyword evidence="9" id="KW-0325">Glycoprotein</keyword>
<dbReference type="PANTHER" id="PTHR45620">
    <property type="entry name" value="PDF RECEPTOR-LIKE PROTEIN-RELATED"/>
    <property type="match status" value="1"/>
</dbReference>
<evidence type="ECO:0000256" key="7">
    <source>
        <dbReference type="ARBA" id="ARBA00023136"/>
    </source>
</evidence>
<feature type="region of interest" description="Disordered" evidence="11">
    <location>
        <begin position="456"/>
        <end position="512"/>
    </location>
</feature>
<dbReference type="InterPro" id="IPR017983">
    <property type="entry name" value="GPCR_2_secretin-like_CS"/>
</dbReference>
<feature type="transmembrane region" description="Helical" evidence="12">
    <location>
        <begin position="394"/>
        <end position="415"/>
    </location>
</feature>
<dbReference type="PROSITE" id="PS50227">
    <property type="entry name" value="G_PROTEIN_RECEP_F2_3"/>
    <property type="match status" value="1"/>
</dbReference>
<dbReference type="SMART" id="SM00008">
    <property type="entry name" value="HormR"/>
    <property type="match status" value="1"/>
</dbReference>
<dbReference type="GO" id="GO:0008528">
    <property type="term" value="F:G protein-coupled peptide receptor activity"/>
    <property type="evidence" value="ECO:0007669"/>
    <property type="project" value="TreeGrafter"/>
</dbReference>
<feature type="domain" description="G-protein coupled receptors family 2 profile 2" evidence="14">
    <location>
        <begin position="159"/>
        <end position="416"/>
    </location>
</feature>
<dbReference type="PROSITE" id="PS00649">
    <property type="entry name" value="G_PROTEIN_RECEP_F2_1"/>
    <property type="match status" value="1"/>
</dbReference>
<dbReference type="PROSITE" id="PS00650">
    <property type="entry name" value="G_PROTEIN_RECEP_F2_2"/>
    <property type="match status" value="1"/>
</dbReference>
<keyword evidence="3" id="KW-1003">Cell membrane</keyword>
<keyword evidence="16" id="KW-1185">Reference proteome</keyword>
<comment type="caution">
    <text evidence="15">The sequence shown here is derived from an EMBL/GenBank/DDBJ whole genome shotgun (WGS) entry which is preliminary data.</text>
</comment>
<dbReference type="OrthoDB" id="6022368at2759"/>
<dbReference type="InterPro" id="IPR050332">
    <property type="entry name" value="GPCR_2"/>
</dbReference>
<dbReference type="Pfam" id="PF00002">
    <property type="entry name" value="7tm_2"/>
    <property type="match status" value="1"/>
</dbReference>
<organism evidence="15 16">
    <name type="scientific">Bugula neritina</name>
    <name type="common">Brown bryozoan</name>
    <name type="synonym">Sertularia neritina</name>
    <dbReference type="NCBI Taxonomy" id="10212"/>
    <lineage>
        <taxon>Eukaryota</taxon>
        <taxon>Metazoa</taxon>
        <taxon>Spiralia</taxon>
        <taxon>Lophotrochozoa</taxon>
        <taxon>Bryozoa</taxon>
        <taxon>Gymnolaemata</taxon>
        <taxon>Cheilostomatida</taxon>
        <taxon>Flustrina</taxon>
        <taxon>Buguloidea</taxon>
        <taxon>Bugulidae</taxon>
        <taxon>Bugula</taxon>
    </lineage>
</organism>
<feature type="domain" description="G-protein coupled receptors family 2 profile 1" evidence="13">
    <location>
        <begin position="45"/>
        <end position="131"/>
    </location>
</feature>
<dbReference type="PANTHER" id="PTHR45620:SF1">
    <property type="entry name" value="G-PROTEIN COUPLED RECEPTORS FAMILY 2 PROFILE 2 DOMAIN-CONTAINING PROTEIN"/>
    <property type="match status" value="1"/>
</dbReference>
<feature type="transmembrane region" description="Helical" evidence="12">
    <location>
        <begin position="162"/>
        <end position="184"/>
    </location>
</feature>
<comment type="subcellular location">
    <subcellularLocation>
        <location evidence="1">Cell membrane</location>
        <topology evidence="1">Multi-pass membrane protein</topology>
    </subcellularLocation>
</comment>
<evidence type="ECO:0000256" key="9">
    <source>
        <dbReference type="ARBA" id="ARBA00023180"/>
    </source>
</evidence>
<evidence type="ECO:0000256" key="12">
    <source>
        <dbReference type="SAM" id="Phobius"/>
    </source>
</evidence>
<dbReference type="GO" id="GO:0017046">
    <property type="term" value="F:peptide hormone binding"/>
    <property type="evidence" value="ECO:0007669"/>
    <property type="project" value="TreeGrafter"/>
</dbReference>
<feature type="transmembrane region" description="Helical" evidence="12">
    <location>
        <begin position="293"/>
        <end position="315"/>
    </location>
</feature>
<dbReference type="AlphaFoldDB" id="A0A7J7KT91"/>
<dbReference type="PRINTS" id="PR00249">
    <property type="entry name" value="GPCRSECRETIN"/>
</dbReference>
<dbReference type="EMBL" id="VXIV02000063">
    <property type="protein sequence ID" value="KAF6041278.1"/>
    <property type="molecule type" value="Genomic_DNA"/>
</dbReference>
<keyword evidence="10" id="KW-0807">Transducer</keyword>
<dbReference type="InterPro" id="IPR000832">
    <property type="entry name" value="GPCR_2_secretin-like"/>
</dbReference>
<feature type="transmembrane region" description="Helical" evidence="12">
    <location>
        <begin position="266"/>
        <end position="286"/>
    </location>
</feature>